<evidence type="ECO:0000256" key="1">
    <source>
        <dbReference type="PROSITE-ProRule" id="PRU00024"/>
    </source>
</evidence>
<evidence type="ECO:0000313" key="3">
    <source>
        <dbReference type="EMBL" id="KAH3868987.1"/>
    </source>
</evidence>
<dbReference type="EMBL" id="JAIWYP010000002">
    <property type="protein sequence ID" value="KAH3868987.1"/>
    <property type="molecule type" value="Genomic_DNA"/>
</dbReference>
<evidence type="ECO:0000313" key="4">
    <source>
        <dbReference type="Proteomes" id="UP000828390"/>
    </source>
</evidence>
<protein>
    <recommendedName>
        <fullName evidence="2">B box-type domain-containing protein</fullName>
    </recommendedName>
</protein>
<accession>A0A9D4M175</accession>
<keyword evidence="1" id="KW-0863">Zinc-finger</keyword>
<dbReference type="Proteomes" id="UP000828390">
    <property type="component" value="Unassembled WGS sequence"/>
</dbReference>
<reference evidence="3" key="2">
    <citation type="submission" date="2020-11" db="EMBL/GenBank/DDBJ databases">
        <authorList>
            <person name="McCartney M.A."/>
            <person name="Auch B."/>
            <person name="Kono T."/>
            <person name="Mallez S."/>
            <person name="Becker A."/>
            <person name="Gohl D.M."/>
            <person name="Silverstein K.A.T."/>
            <person name="Koren S."/>
            <person name="Bechman K.B."/>
            <person name="Herman A."/>
            <person name="Abrahante J.E."/>
            <person name="Garbe J."/>
        </authorList>
    </citation>
    <scope>NUCLEOTIDE SEQUENCE</scope>
    <source>
        <strain evidence="3">Duluth1</strain>
        <tissue evidence="3">Whole animal</tissue>
    </source>
</reference>
<name>A0A9D4M175_DREPO</name>
<proteinExistence type="predicted"/>
<keyword evidence="4" id="KW-1185">Reference proteome</keyword>
<evidence type="ECO:0000259" key="2">
    <source>
        <dbReference type="PROSITE" id="PS50119"/>
    </source>
</evidence>
<comment type="caution">
    <text evidence="3">The sequence shown here is derived from an EMBL/GenBank/DDBJ whole genome shotgun (WGS) entry which is preliminary data.</text>
</comment>
<dbReference type="AlphaFoldDB" id="A0A9D4M175"/>
<dbReference type="GO" id="GO:0008270">
    <property type="term" value="F:zinc ion binding"/>
    <property type="evidence" value="ECO:0007669"/>
    <property type="project" value="UniProtKB-KW"/>
</dbReference>
<gene>
    <name evidence="3" type="ORF">DPMN_032142</name>
</gene>
<organism evidence="3 4">
    <name type="scientific">Dreissena polymorpha</name>
    <name type="common">Zebra mussel</name>
    <name type="synonym">Mytilus polymorpha</name>
    <dbReference type="NCBI Taxonomy" id="45954"/>
    <lineage>
        <taxon>Eukaryota</taxon>
        <taxon>Metazoa</taxon>
        <taxon>Spiralia</taxon>
        <taxon>Lophotrochozoa</taxon>
        <taxon>Mollusca</taxon>
        <taxon>Bivalvia</taxon>
        <taxon>Autobranchia</taxon>
        <taxon>Heteroconchia</taxon>
        <taxon>Euheterodonta</taxon>
        <taxon>Imparidentia</taxon>
        <taxon>Neoheterodontei</taxon>
        <taxon>Myida</taxon>
        <taxon>Dreissenoidea</taxon>
        <taxon>Dreissenidae</taxon>
        <taxon>Dreissena</taxon>
    </lineage>
</organism>
<dbReference type="InterPro" id="IPR000315">
    <property type="entry name" value="Znf_B-box"/>
</dbReference>
<reference evidence="3" key="1">
    <citation type="journal article" date="2019" name="bioRxiv">
        <title>The Genome of the Zebra Mussel, Dreissena polymorpha: A Resource for Invasive Species Research.</title>
        <authorList>
            <person name="McCartney M.A."/>
            <person name="Auch B."/>
            <person name="Kono T."/>
            <person name="Mallez S."/>
            <person name="Zhang Y."/>
            <person name="Obille A."/>
            <person name="Becker A."/>
            <person name="Abrahante J.E."/>
            <person name="Garbe J."/>
            <person name="Badalamenti J.P."/>
            <person name="Herman A."/>
            <person name="Mangelson H."/>
            <person name="Liachko I."/>
            <person name="Sullivan S."/>
            <person name="Sone E.D."/>
            <person name="Koren S."/>
            <person name="Silverstein K.A.T."/>
            <person name="Beckman K.B."/>
            <person name="Gohl D.M."/>
        </authorList>
    </citation>
    <scope>NUCLEOTIDE SEQUENCE</scope>
    <source>
        <strain evidence="3">Duluth1</strain>
        <tissue evidence="3">Whole animal</tissue>
    </source>
</reference>
<dbReference type="SUPFAM" id="SSF57845">
    <property type="entry name" value="B-box zinc-binding domain"/>
    <property type="match status" value="1"/>
</dbReference>
<keyword evidence="1" id="KW-0479">Metal-binding</keyword>
<feature type="domain" description="B box-type" evidence="2">
    <location>
        <begin position="45"/>
        <end position="90"/>
    </location>
</feature>
<keyword evidence="1" id="KW-0862">Zinc</keyword>
<dbReference type="PROSITE" id="PS50119">
    <property type="entry name" value="ZF_BBOX"/>
    <property type="match status" value="1"/>
</dbReference>
<dbReference type="CDD" id="cd19756">
    <property type="entry name" value="Bbox2"/>
    <property type="match status" value="1"/>
</dbReference>
<sequence length="149" mass="16947">MACCNQHDVCNSSDETASDIENSIAVKFEGSSISTLGTGMDEDSVDLFRCPVHKENKLAFYCKTHKQSCCVTCALCSHMTCSDIHDINDVVGQDRTVKQHWIHYETKLSLAKELLKRMQTKVNAIRFRFPEELFSQLRNKTDKRSHACL</sequence>